<evidence type="ECO:0000256" key="3">
    <source>
        <dbReference type="ARBA" id="ARBA00022692"/>
    </source>
</evidence>
<keyword evidence="5" id="KW-0472">Membrane</keyword>
<dbReference type="EMBL" id="JAHYBZ010000005">
    <property type="protein sequence ID" value="MBW6399459.1"/>
    <property type="molecule type" value="Genomic_DNA"/>
</dbReference>
<comment type="subcellular location">
    <subcellularLocation>
        <location evidence="1">Cell membrane</location>
        <topology evidence="1">Multi-pass membrane protein</topology>
    </subcellularLocation>
</comment>
<accession>A0ABS7AAY2</accession>
<evidence type="ECO:0000256" key="4">
    <source>
        <dbReference type="ARBA" id="ARBA00022989"/>
    </source>
</evidence>
<proteinExistence type="predicted"/>
<gene>
    <name evidence="6" type="ORF">KPL78_16495</name>
</gene>
<evidence type="ECO:0000256" key="5">
    <source>
        <dbReference type="ARBA" id="ARBA00023136"/>
    </source>
</evidence>
<evidence type="ECO:0000313" key="7">
    <source>
        <dbReference type="Proteomes" id="UP001196565"/>
    </source>
</evidence>
<evidence type="ECO:0000256" key="2">
    <source>
        <dbReference type="ARBA" id="ARBA00022475"/>
    </source>
</evidence>
<protein>
    <submittedName>
        <fullName evidence="6">LysE family transporter</fullName>
    </submittedName>
</protein>
<keyword evidence="2" id="KW-1003">Cell membrane</keyword>
<reference evidence="6 7" key="1">
    <citation type="submission" date="2021-07" db="EMBL/GenBank/DDBJ databases">
        <authorList>
            <person name="So Y."/>
        </authorList>
    </citation>
    <scope>NUCLEOTIDE SEQUENCE [LARGE SCALE GENOMIC DNA]</scope>
    <source>
        <strain evidence="6 7">HJA6</strain>
    </source>
</reference>
<name>A0ABS7AAY2_9PROT</name>
<keyword evidence="7" id="KW-1185">Reference proteome</keyword>
<evidence type="ECO:0000256" key="1">
    <source>
        <dbReference type="ARBA" id="ARBA00004651"/>
    </source>
</evidence>
<organism evidence="6 7">
    <name type="scientific">Roseomonas alba</name>
    <dbReference type="NCBI Taxonomy" id="2846776"/>
    <lineage>
        <taxon>Bacteria</taxon>
        <taxon>Pseudomonadati</taxon>
        <taxon>Pseudomonadota</taxon>
        <taxon>Alphaproteobacteria</taxon>
        <taxon>Acetobacterales</taxon>
        <taxon>Roseomonadaceae</taxon>
        <taxon>Roseomonas</taxon>
    </lineage>
</organism>
<dbReference type="Pfam" id="PF01810">
    <property type="entry name" value="LysE"/>
    <property type="match status" value="1"/>
</dbReference>
<evidence type="ECO:0000313" key="6">
    <source>
        <dbReference type="EMBL" id="MBW6399459.1"/>
    </source>
</evidence>
<sequence length="111" mass="11221">MLAGGAAPPVGARHAFREGAPVEALSPKTAAFLLAFAPQFVDPVQGPVAMRFVVPGVVSVAPNTLAGVVVGFVAGRLRDAAARPSLVRRLREASGAAMVALGLALTRRPAA</sequence>
<keyword evidence="3" id="KW-0812">Transmembrane</keyword>
<keyword evidence="4" id="KW-1133">Transmembrane helix</keyword>
<comment type="caution">
    <text evidence="6">The sequence shown here is derived from an EMBL/GenBank/DDBJ whole genome shotgun (WGS) entry which is preliminary data.</text>
</comment>
<dbReference type="Proteomes" id="UP001196565">
    <property type="component" value="Unassembled WGS sequence"/>
</dbReference>
<dbReference type="InterPro" id="IPR001123">
    <property type="entry name" value="LeuE-type"/>
</dbReference>